<evidence type="ECO:0000256" key="8">
    <source>
        <dbReference type="SAM" id="MobiDB-lite"/>
    </source>
</evidence>
<dbReference type="Pfam" id="PF15311">
    <property type="entry name" value="HYLS1_C"/>
    <property type="match status" value="1"/>
</dbReference>
<comment type="similarity">
    <text evidence="3">Belongs to the HYLS1 family.</text>
</comment>
<keyword evidence="4" id="KW-0963">Cytoplasm</keyword>
<dbReference type="PANTHER" id="PTHR34174">
    <property type="entry name" value="HYDROLETHALUS SYNDROME PROTEIN 1"/>
    <property type="match status" value="1"/>
</dbReference>
<evidence type="ECO:0000256" key="5">
    <source>
        <dbReference type="ARBA" id="ARBA00022794"/>
    </source>
</evidence>
<organism evidence="10 11">
    <name type="scientific">Cyanoderma ruficeps</name>
    <name type="common">rufous-capped babbler</name>
    <dbReference type="NCBI Taxonomy" id="181631"/>
    <lineage>
        <taxon>Eukaryota</taxon>
        <taxon>Metazoa</taxon>
        <taxon>Chordata</taxon>
        <taxon>Craniata</taxon>
        <taxon>Vertebrata</taxon>
        <taxon>Euteleostomi</taxon>
        <taxon>Archelosauria</taxon>
        <taxon>Archosauria</taxon>
        <taxon>Dinosauria</taxon>
        <taxon>Saurischia</taxon>
        <taxon>Theropoda</taxon>
        <taxon>Coelurosauria</taxon>
        <taxon>Aves</taxon>
        <taxon>Neognathae</taxon>
        <taxon>Neoaves</taxon>
        <taxon>Telluraves</taxon>
        <taxon>Australaves</taxon>
        <taxon>Passeriformes</taxon>
        <taxon>Sylvioidea</taxon>
        <taxon>Timaliidae</taxon>
        <taxon>Cyanoderma</taxon>
    </lineage>
</organism>
<protein>
    <recommendedName>
        <fullName evidence="9">Centriolar and ciliogenesis-associated protein HYLS1 C-terminal domain-containing protein</fullName>
    </recommendedName>
</protein>
<dbReference type="PRINTS" id="PR02098">
    <property type="entry name" value="HYLETHALUSS1"/>
</dbReference>
<keyword evidence="11" id="KW-1185">Reference proteome</keyword>
<evidence type="ECO:0000313" key="11">
    <source>
        <dbReference type="Proteomes" id="UP000694396"/>
    </source>
</evidence>
<evidence type="ECO:0000256" key="6">
    <source>
        <dbReference type="ARBA" id="ARBA00023212"/>
    </source>
</evidence>
<evidence type="ECO:0000256" key="2">
    <source>
        <dbReference type="ARBA" id="ARBA00004138"/>
    </source>
</evidence>
<keyword evidence="6" id="KW-0206">Cytoskeleton</keyword>
<evidence type="ECO:0000256" key="1">
    <source>
        <dbReference type="ARBA" id="ARBA00004114"/>
    </source>
</evidence>
<dbReference type="AlphaFoldDB" id="A0A8C3QJ20"/>
<dbReference type="GO" id="GO:0060271">
    <property type="term" value="P:cilium assembly"/>
    <property type="evidence" value="ECO:0007669"/>
    <property type="project" value="TreeGrafter"/>
</dbReference>
<feature type="region of interest" description="Disordered" evidence="8">
    <location>
        <begin position="129"/>
        <end position="172"/>
    </location>
</feature>
<sequence length="271" mass="30731">MAATHPAPPSAPTVPSATGNTCGPSNCLKQILNPLLRLAASLSQLRAWQGHSERPSCSHHDPYADSYIDFGAQPAYPMDQTETKTLVMKRKVLRHRPDGRVEVFDESQNAKPWSLGHRRAYVDDAIAEEETGTSSGTLENYQHYDDDQLPEDSLLGDFGSDTISEYPIPGRTPTNYIAPQAVRQKRTDPVAKLNEYKQDWERFSIPGQDTHQALRWAVRREMQQSGLPRRAQKRLVPNMYEVPTMKKRDSLRFGVRWDLAHRLIPRRNSSS</sequence>
<proteinExistence type="inferred from homology"/>
<evidence type="ECO:0000256" key="7">
    <source>
        <dbReference type="ARBA" id="ARBA00023273"/>
    </source>
</evidence>
<feature type="region of interest" description="Disordered" evidence="8">
    <location>
        <begin position="1"/>
        <end position="20"/>
    </location>
</feature>
<feature type="compositionally biased region" description="Pro residues" evidence="8">
    <location>
        <begin position="1"/>
        <end position="12"/>
    </location>
</feature>
<dbReference type="InterPro" id="IPR027918">
    <property type="entry name" value="HYLS1_C_dom"/>
</dbReference>
<reference evidence="10" key="1">
    <citation type="submission" date="2025-08" db="UniProtKB">
        <authorList>
            <consortium name="Ensembl"/>
        </authorList>
    </citation>
    <scope>IDENTIFICATION</scope>
</reference>
<keyword evidence="7" id="KW-0966">Cell projection</keyword>
<evidence type="ECO:0000256" key="3">
    <source>
        <dbReference type="ARBA" id="ARBA00010091"/>
    </source>
</evidence>
<evidence type="ECO:0000313" key="10">
    <source>
        <dbReference type="Ensembl" id="ENSCRFP00000006854.1"/>
    </source>
</evidence>
<keyword evidence="5" id="KW-0970">Cilium biogenesis/degradation</keyword>
<dbReference type="GO" id="GO:0097730">
    <property type="term" value="C:non-motile cilium"/>
    <property type="evidence" value="ECO:0007669"/>
    <property type="project" value="TreeGrafter"/>
</dbReference>
<name>A0A8C3QJ20_9PASS</name>
<comment type="subcellular location">
    <subcellularLocation>
        <location evidence="2">Cell projection</location>
        <location evidence="2">Cilium</location>
    </subcellularLocation>
    <subcellularLocation>
        <location evidence="1">Cytoplasm</location>
        <location evidence="1">Cytoskeleton</location>
        <location evidence="1">Microtubule organizing center</location>
        <location evidence="1">Centrosome</location>
        <location evidence="1">Centriole</location>
    </subcellularLocation>
</comment>
<dbReference type="GO" id="GO:0005814">
    <property type="term" value="C:centriole"/>
    <property type="evidence" value="ECO:0007669"/>
    <property type="project" value="UniProtKB-SubCell"/>
</dbReference>
<dbReference type="Proteomes" id="UP000694396">
    <property type="component" value="Unplaced"/>
</dbReference>
<dbReference type="PANTHER" id="PTHR34174:SF1">
    <property type="entry name" value="CENTRIOLAR AND CILIOGENESIS-ASSOCIATED PROTEIN HYLS1"/>
    <property type="match status" value="1"/>
</dbReference>
<dbReference type="Ensembl" id="ENSCRFT00000007096.1">
    <property type="protein sequence ID" value="ENSCRFP00000006854.1"/>
    <property type="gene ID" value="ENSCRFG00000005414.1"/>
</dbReference>
<dbReference type="InterPro" id="IPR026227">
    <property type="entry name" value="HYLS1"/>
</dbReference>
<evidence type="ECO:0000256" key="4">
    <source>
        <dbReference type="ARBA" id="ARBA00022490"/>
    </source>
</evidence>
<reference evidence="10" key="2">
    <citation type="submission" date="2025-09" db="UniProtKB">
        <authorList>
            <consortium name="Ensembl"/>
        </authorList>
    </citation>
    <scope>IDENTIFICATION</scope>
</reference>
<feature type="domain" description="Centriolar and ciliogenesis-associated protein HYLS1 C-terminal" evidence="9">
    <location>
        <begin position="179"/>
        <end position="260"/>
    </location>
</feature>
<dbReference type="InterPro" id="IPR052319">
    <property type="entry name" value="Centriolar_ciliogenesis_assoc"/>
</dbReference>
<accession>A0A8C3QJ20</accession>
<evidence type="ECO:0000259" key="9">
    <source>
        <dbReference type="Pfam" id="PF15311"/>
    </source>
</evidence>